<dbReference type="HOGENOM" id="CLU_070327_1_1_5"/>
<dbReference type="CDD" id="cd03396">
    <property type="entry name" value="PAP2_like_6"/>
    <property type="match status" value="1"/>
</dbReference>
<dbReference type="PATRIC" id="fig|269796.9.peg.3186"/>
<name>Q2RPS7_RHORT</name>
<dbReference type="EnsemblBacteria" id="ABC23868">
    <property type="protein sequence ID" value="ABC23868"/>
    <property type="gene ID" value="Rru_A3073"/>
</dbReference>
<keyword evidence="4" id="KW-1185">Reference proteome</keyword>
<dbReference type="eggNOG" id="COG3907">
    <property type="taxonomic scope" value="Bacteria"/>
</dbReference>
<dbReference type="AlphaFoldDB" id="Q2RPS7"/>
<dbReference type="SUPFAM" id="SSF48317">
    <property type="entry name" value="Acid phosphatase/Vanadium-dependent haloperoxidase"/>
    <property type="match status" value="1"/>
</dbReference>
<keyword evidence="1" id="KW-0812">Transmembrane</keyword>
<dbReference type="Proteomes" id="UP000001929">
    <property type="component" value="Chromosome"/>
</dbReference>
<dbReference type="Gene3D" id="1.20.144.10">
    <property type="entry name" value="Phosphatidic acid phosphatase type 2/haloperoxidase"/>
    <property type="match status" value="1"/>
</dbReference>
<dbReference type="RefSeq" id="WP_011390821.1">
    <property type="nucleotide sequence ID" value="NC_007643.1"/>
</dbReference>
<accession>Q2RPS7</accession>
<proteinExistence type="predicted"/>
<evidence type="ECO:0000256" key="1">
    <source>
        <dbReference type="SAM" id="Phobius"/>
    </source>
</evidence>
<feature type="transmembrane region" description="Helical" evidence="1">
    <location>
        <begin position="214"/>
        <end position="233"/>
    </location>
</feature>
<dbReference type="EMBL" id="CP000230">
    <property type="protein sequence ID" value="ABC23868.1"/>
    <property type="molecule type" value="Genomic_DNA"/>
</dbReference>
<dbReference type="STRING" id="269796.Rru_A3073"/>
<reference evidence="3 4" key="1">
    <citation type="journal article" date="2011" name="Stand. Genomic Sci.">
        <title>Complete genome sequence of Rhodospirillum rubrum type strain (S1).</title>
        <authorList>
            <person name="Munk A.C."/>
            <person name="Copeland A."/>
            <person name="Lucas S."/>
            <person name="Lapidus A."/>
            <person name="Del Rio T.G."/>
            <person name="Barry K."/>
            <person name="Detter J.C."/>
            <person name="Hammon N."/>
            <person name="Israni S."/>
            <person name="Pitluck S."/>
            <person name="Brettin T."/>
            <person name="Bruce D."/>
            <person name="Han C."/>
            <person name="Tapia R."/>
            <person name="Gilna P."/>
            <person name="Schmutz J."/>
            <person name="Larimer F."/>
            <person name="Land M."/>
            <person name="Kyrpides N.C."/>
            <person name="Mavromatis K."/>
            <person name="Richardson P."/>
            <person name="Rohde M."/>
            <person name="Goker M."/>
            <person name="Klenk H.P."/>
            <person name="Zhang Y."/>
            <person name="Roberts G.P."/>
            <person name="Reslewic S."/>
            <person name="Schwartz D.C."/>
        </authorList>
    </citation>
    <scope>NUCLEOTIDE SEQUENCE [LARGE SCALE GENOMIC DNA]</scope>
    <source>
        <strain evidence="4">ATCC 11170 / ATH 1.1.1 / DSM 467 / LMG 4362 / NCIMB 8255 / S1</strain>
    </source>
</reference>
<feature type="domain" description="Phosphatidic acid phosphatase type 2/haloperoxidase" evidence="2">
    <location>
        <begin position="115"/>
        <end position="236"/>
    </location>
</feature>
<dbReference type="PhylomeDB" id="Q2RPS7"/>
<feature type="transmembrane region" description="Helical" evidence="1">
    <location>
        <begin position="30"/>
        <end position="53"/>
    </location>
</feature>
<sequence length="239" mass="25781">MNAPLDRVRDRLGRVGTAVVGAAARHPAAWLLALVLGFVAFPGIDLGFSGLFYDGGRGFFPARGPFWGFMVKATPWLVYGSLIYLTLVWLGGRLVGLAFSGLDGRRLGFLYASLLFGPALLVNLIFKENWGRARPSQILEFGGQAHFTPAWMMADQCLSNCSFTSGHASLGYWTTALALLVPPPGRVWAMTAALAFGSAVGLSRIAVGGHFLSDTVFSGVFVIAINLIAYRWIVERRPA</sequence>
<dbReference type="KEGG" id="rru:Rru_A3073"/>
<evidence type="ECO:0000313" key="3">
    <source>
        <dbReference type="EMBL" id="ABC23868.1"/>
    </source>
</evidence>
<dbReference type="Pfam" id="PF01569">
    <property type="entry name" value="PAP2"/>
    <property type="match status" value="1"/>
</dbReference>
<feature type="transmembrane region" description="Helical" evidence="1">
    <location>
        <begin position="107"/>
        <end position="126"/>
    </location>
</feature>
<evidence type="ECO:0000259" key="2">
    <source>
        <dbReference type="Pfam" id="PF01569"/>
    </source>
</evidence>
<evidence type="ECO:0000313" key="4">
    <source>
        <dbReference type="Proteomes" id="UP000001929"/>
    </source>
</evidence>
<gene>
    <name evidence="3" type="ordered locus">Rru_A3073</name>
</gene>
<dbReference type="InterPro" id="IPR036938">
    <property type="entry name" value="PAP2/HPO_sf"/>
</dbReference>
<feature type="transmembrane region" description="Helical" evidence="1">
    <location>
        <begin position="187"/>
        <end position="207"/>
    </location>
</feature>
<organism evidence="3 4">
    <name type="scientific">Rhodospirillum rubrum (strain ATCC 11170 / ATH 1.1.1 / DSM 467 / LMG 4362 / NCIMB 8255 / S1)</name>
    <dbReference type="NCBI Taxonomy" id="269796"/>
    <lineage>
        <taxon>Bacteria</taxon>
        <taxon>Pseudomonadati</taxon>
        <taxon>Pseudomonadota</taxon>
        <taxon>Alphaproteobacteria</taxon>
        <taxon>Rhodospirillales</taxon>
        <taxon>Rhodospirillaceae</taxon>
        <taxon>Rhodospirillum</taxon>
    </lineage>
</organism>
<feature type="transmembrane region" description="Helical" evidence="1">
    <location>
        <begin position="73"/>
        <end position="95"/>
    </location>
</feature>
<dbReference type="InterPro" id="IPR000326">
    <property type="entry name" value="PAP2/HPO"/>
</dbReference>
<protein>
    <submittedName>
        <fullName evidence="3">Phosphoesterase, PA-phosphatase related</fullName>
    </submittedName>
</protein>
<keyword evidence="1" id="KW-0472">Membrane</keyword>
<keyword evidence="1" id="KW-1133">Transmembrane helix</keyword>